<evidence type="ECO:0000313" key="3">
    <source>
        <dbReference type="Proteomes" id="UP000593563"/>
    </source>
</evidence>
<evidence type="ECO:0008006" key="4">
    <source>
        <dbReference type="Google" id="ProtNLM"/>
    </source>
</evidence>
<keyword evidence="3" id="KW-1185">Reference proteome</keyword>
<name>A0A6L5BCD1_APIGR</name>
<accession>A0A6L5BCD1</accession>
<keyword evidence="1" id="KW-1133">Transmembrane helix</keyword>
<dbReference type="PANTHER" id="PTHR31170">
    <property type="entry name" value="BNAC04G53230D PROTEIN"/>
    <property type="match status" value="1"/>
</dbReference>
<dbReference type="AlphaFoldDB" id="A0A6L5BCD1"/>
<evidence type="ECO:0000256" key="1">
    <source>
        <dbReference type="SAM" id="Phobius"/>
    </source>
</evidence>
<dbReference type="Pfam" id="PF03140">
    <property type="entry name" value="DUF247"/>
    <property type="match status" value="1"/>
</dbReference>
<reference evidence="2" key="1">
    <citation type="submission" date="2020-01" db="EMBL/GenBank/DDBJ databases">
        <title>The Celery Genome Sequence Reveals Sequential Paleo-tetraploidization, Resistance Gene Elimination, Karyotype Evolution, and Functional Innovation in Apiales.</title>
        <authorList>
            <person name="Song X."/>
        </authorList>
    </citation>
    <scope>NUCLEOTIDE SEQUENCE</scope>
    <source>
        <tissue evidence="2">Leaf</tissue>
    </source>
</reference>
<feature type="transmembrane region" description="Helical" evidence="1">
    <location>
        <begin position="168"/>
        <end position="194"/>
    </location>
</feature>
<dbReference type="EMBL" id="WRXP01000046">
    <property type="protein sequence ID" value="KAF1002973.1"/>
    <property type="molecule type" value="Genomic_DNA"/>
</dbReference>
<dbReference type="InterPro" id="IPR004158">
    <property type="entry name" value="DUF247_pln"/>
</dbReference>
<comment type="caution">
    <text evidence="2">The sequence shown here is derived from an EMBL/GenBank/DDBJ whole genome shotgun (WGS) entry which is preliminary data.</text>
</comment>
<keyword evidence="1" id="KW-0472">Membrane</keyword>
<dbReference type="Proteomes" id="UP000593563">
    <property type="component" value="Unassembled WGS sequence"/>
</dbReference>
<sequence>MFFLIQIQPICPDYYKPVKWRSRSIESSIIKPKIRSIPLKKNPGLRYFSLISTTTKTSSDAAGVPAGVPAGVLSPYFNNNNKLYGSDFVTALEFDNLLVKHKIIDNLLGEEQLVADLFNNLHKEAVEDQREFYFADTCKDLNEYSKDWFHQWRSSWLMLQNNYFSNPWSVISFIAATIVVVLTIVQTLITLHYYPQKSNKRKEGMQMVNIGDVTHISEESNGEVRVNVVESLMSSITND</sequence>
<proteinExistence type="predicted"/>
<keyword evidence="1" id="KW-0812">Transmembrane</keyword>
<gene>
    <name evidence="2" type="ORF">AG4045_005140</name>
</gene>
<protein>
    <recommendedName>
        <fullName evidence="4">Transmembrane protein</fullName>
    </recommendedName>
</protein>
<dbReference type="PANTHER" id="PTHR31170:SF25">
    <property type="entry name" value="BNAA09G04570D PROTEIN"/>
    <property type="match status" value="1"/>
</dbReference>
<evidence type="ECO:0000313" key="2">
    <source>
        <dbReference type="EMBL" id="KAF1002973.1"/>
    </source>
</evidence>
<organism evidence="2 3">
    <name type="scientific">Apium graveolens</name>
    <name type="common">Celery</name>
    <dbReference type="NCBI Taxonomy" id="4045"/>
    <lineage>
        <taxon>Eukaryota</taxon>
        <taxon>Viridiplantae</taxon>
        <taxon>Streptophyta</taxon>
        <taxon>Embryophyta</taxon>
        <taxon>Tracheophyta</taxon>
        <taxon>Spermatophyta</taxon>
        <taxon>Magnoliopsida</taxon>
        <taxon>eudicotyledons</taxon>
        <taxon>Gunneridae</taxon>
        <taxon>Pentapetalae</taxon>
        <taxon>asterids</taxon>
        <taxon>campanulids</taxon>
        <taxon>Apiales</taxon>
        <taxon>Apiaceae</taxon>
        <taxon>Apioideae</taxon>
        <taxon>apioid superclade</taxon>
        <taxon>Apieae</taxon>
        <taxon>Apium</taxon>
    </lineage>
</organism>